<comment type="similarity">
    <text evidence="2">Belongs to the TDE1 family.</text>
</comment>
<organism evidence="7 8">
    <name type="scientific">Prolemur simus</name>
    <name type="common">Greater bamboo lemur</name>
    <name type="synonym">Hapalemur simus</name>
    <dbReference type="NCBI Taxonomy" id="1328070"/>
    <lineage>
        <taxon>Eukaryota</taxon>
        <taxon>Metazoa</taxon>
        <taxon>Chordata</taxon>
        <taxon>Craniata</taxon>
        <taxon>Vertebrata</taxon>
        <taxon>Euteleostomi</taxon>
        <taxon>Mammalia</taxon>
        <taxon>Eutheria</taxon>
        <taxon>Euarchontoglires</taxon>
        <taxon>Primates</taxon>
        <taxon>Strepsirrhini</taxon>
        <taxon>Lemuriformes</taxon>
        <taxon>Lemuridae</taxon>
        <taxon>Prolemur</taxon>
    </lineage>
</organism>
<dbReference type="GO" id="GO:0016020">
    <property type="term" value="C:membrane"/>
    <property type="evidence" value="ECO:0007669"/>
    <property type="project" value="UniProtKB-SubCell"/>
</dbReference>
<dbReference type="InterPro" id="IPR005016">
    <property type="entry name" value="TDE1/TMS"/>
</dbReference>
<evidence type="ECO:0000256" key="5">
    <source>
        <dbReference type="ARBA" id="ARBA00023136"/>
    </source>
</evidence>
<keyword evidence="5" id="KW-0472">Membrane</keyword>
<dbReference type="Pfam" id="PF03348">
    <property type="entry name" value="Serinc"/>
    <property type="match status" value="1"/>
</dbReference>
<dbReference type="AlphaFoldDB" id="A0A8C9ACE3"/>
<proteinExistence type="inferred from homology"/>
<feature type="region of interest" description="Disordered" evidence="6">
    <location>
        <begin position="154"/>
        <end position="182"/>
    </location>
</feature>
<keyword evidence="3" id="KW-0812">Transmembrane</keyword>
<keyword evidence="8" id="KW-1185">Reference proteome</keyword>
<evidence type="ECO:0000256" key="1">
    <source>
        <dbReference type="ARBA" id="ARBA00004141"/>
    </source>
</evidence>
<evidence type="ECO:0000256" key="3">
    <source>
        <dbReference type="ARBA" id="ARBA00022692"/>
    </source>
</evidence>
<evidence type="ECO:0000256" key="6">
    <source>
        <dbReference type="SAM" id="MobiDB-lite"/>
    </source>
</evidence>
<evidence type="ECO:0000313" key="8">
    <source>
        <dbReference type="Proteomes" id="UP000694414"/>
    </source>
</evidence>
<dbReference type="Proteomes" id="UP000694414">
    <property type="component" value="Unplaced"/>
</dbReference>
<comment type="subcellular location">
    <subcellularLocation>
        <location evidence="1">Membrane</location>
        <topology evidence="1">Multi-pass membrane protein</topology>
    </subcellularLocation>
</comment>
<name>A0A8C9ACE3_PROSS</name>
<sequence length="288" mass="31018">MAPERPTSTTQVNAQGSDKSRHIRVYLYLISINLILCTRVSLISIHPKIQEHQPRSGLLQSSNHPLHHVPYWSAVSHEPDRSCNPSLLSIITHITAPTLAPGNSTAPAPTSAPPSKSGPFLDSENFTGLLVFVLYLLNSSICNSSNSQVDKLTLSGSDSMTLGDTTTNGASDEDGQPRQAVDNEKEGVQYSYSCFHLMLCLASLYIMMTLTSGYSPDAKLYNMTSTWPAVWVKISSSWVCSTSTSGPWWLLLSSLTGTSAELVSAKDAATVPLPTSPTGESLSARVCE</sequence>
<dbReference type="Ensembl" id="ENSPSMT00000036441.1">
    <property type="protein sequence ID" value="ENSPSMP00000031579.1"/>
    <property type="gene ID" value="ENSPSMG00000021910.1"/>
</dbReference>
<evidence type="ECO:0008006" key="9">
    <source>
        <dbReference type="Google" id="ProtNLM"/>
    </source>
</evidence>
<dbReference type="PANTHER" id="PTHR10383:SF51">
    <property type="entry name" value="SERINE INCORPORATOR 3"/>
    <property type="match status" value="1"/>
</dbReference>
<evidence type="ECO:0000256" key="4">
    <source>
        <dbReference type="ARBA" id="ARBA00022989"/>
    </source>
</evidence>
<evidence type="ECO:0000256" key="2">
    <source>
        <dbReference type="ARBA" id="ARBA00006665"/>
    </source>
</evidence>
<reference evidence="7" key="1">
    <citation type="submission" date="2025-08" db="UniProtKB">
        <authorList>
            <consortium name="Ensembl"/>
        </authorList>
    </citation>
    <scope>IDENTIFICATION</scope>
</reference>
<evidence type="ECO:0000313" key="7">
    <source>
        <dbReference type="Ensembl" id="ENSPSMP00000031579.1"/>
    </source>
</evidence>
<reference evidence="7" key="2">
    <citation type="submission" date="2025-09" db="UniProtKB">
        <authorList>
            <consortium name="Ensembl"/>
        </authorList>
    </citation>
    <scope>IDENTIFICATION</scope>
</reference>
<dbReference type="GeneTree" id="ENSGT01030000234623"/>
<protein>
    <recommendedName>
        <fullName evidence="9">Serine incorporator 3</fullName>
    </recommendedName>
</protein>
<accession>A0A8C9ACE3</accession>
<keyword evidence="4" id="KW-1133">Transmembrane helix</keyword>
<dbReference type="PANTHER" id="PTHR10383">
    <property type="entry name" value="SERINE INCORPORATOR"/>
    <property type="match status" value="1"/>
</dbReference>
<feature type="compositionally biased region" description="Polar residues" evidence="6">
    <location>
        <begin position="154"/>
        <end position="170"/>
    </location>
</feature>